<feature type="domain" description="Regulatory protein YycH" evidence="2">
    <location>
        <begin position="4"/>
        <end position="424"/>
    </location>
</feature>
<gene>
    <name evidence="3" type="ORF">GKZ89_11995</name>
</gene>
<dbReference type="CDD" id="cd15787">
    <property type="entry name" value="YycH_N"/>
    <property type="match status" value="1"/>
</dbReference>
<dbReference type="Gene3D" id="3.30.310.160">
    <property type="entry name" value="YycH protein, domain 2"/>
    <property type="match status" value="1"/>
</dbReference>
<dbReference type="Pfam" id="PF07435">
    <property type="entry name" value="YycH"/>
    <property type="match status" value="1"/>
</dbReference>
<protein>
    <recommendedName>
        <fullName evidence="2">Regulatory protein YycH domain-containing protein</fullName>
    </recommendedName>
</protein>
<reference evidence="3 4" key="1">
    <citation type="journal article" date="2017" name="Int. J. Syst. Evol. Microbiol.">
        <title>Bacillus mangrovi sp. nov., isolated from a sediment sample from a mangrove forest.</title>
        <authorList>
            <person name="Gupta V."/>
            <person name="Singh P.K."/>
            <person name="Korpole S."/>
            <person name="Tanuku N.R.S."/>
            <person name="Pinnaka A.K."/>
        </authorList>
    </citation>
    <scope>NUCLEOTIDE SEQUENCE [LARGE SCALE GENOMIC DNA]</scope>
    <source>
        <strain evidence="3 4">KCTC 33872</strain>
    </source>
</reference>
<dbReference type="RefSeq" id="WP_155112650.1">
    <property type="nucleotide sequence ID" value="NZ_WMIB01000011.1"/>
</dbReference>
<sequence length="447" mass="50959">MKRETVKTLILTVLVAVSIYFTFNIWTFQPSFDPIKNLEYLEQQPLSAGERVMGDVIKPQQLFYHEKGKHYNADSEASEIWTGMADWKLEQSKDVTEKFGNEKLKDFVYGKDGQSKVDLVFSQSLPAETFQSILDWETPPSRDQTYDRIIIPLDRVRTPRVYFVSTGDKKVTEVKLKTDVAIQLRGEFFTELDAYPQYFAWEVRKDTTLLLPMNKVSYPKTSYSFQNFSGEKFKNALFSNPSYVTSSVTEDSQLYTDLSNIMRIRTEQTQMEFTSARGSNPNAKASSLATVLSQSKDYLNAHGGWTDDYVFFSHDENMNVTLKIMKNNLPVFASEDIPQIMAGISLQWAGTEVNRYEHPTFQLRNDSNPVNILLEDGYELKQMISGSTGQLSVNNIIRVFPAYELSKSSEDLNMIAEPAWYAETKSGTYHLINDPVTIGGGNRNGLE</sequence>
<dbReference type="InterPro" id="IPR009996">
    <property type="entry name" value="YycH"/>
</dbReference>
<accession>A0A7X2S5N5</accession>
<keyword evidence="1" id="KW-0472">Membrane</keyword>
<dbReference type="Gene3D" id="3.10.450.310">
    <property type="match status" value="1"/>
</dbReference>
<organism evidence="3 4">
    <name type="scientific">Metabacillus mangrovi</name>
    <dbReference type="NCBI Taxonomy" id="1491830"/>
    <lineage>
        <taxon>Bacteria</taxon>
        <taxon>Bacillati</taxon>
        <taxon>Bacillota</taxon>
        <taxon>Bacilli</taxon>
        <taxon>Bacillales</taxon>
        <taxon>Bacillaceae</taxon>
        <taxon>Metabacillus</taxon>
    </lineage>
</organism>
<dbReference type="InterPro" id="IPR042274">
    <property type="entry name" value="YycH/YycI_2"/>
</dbReference>
<evidence type="ECO:0000313" key="4">
    <source>
        <dbReference type="Proteomes" id="UP000434639"/>
    </source>
</evidence>
<keyword evidence="1" id="KW-0812">Transmembrane</keyword>
<dbReference type="Proteomes" id="UP000434639">
    <property type="component" value="Unassembled WGS sequence"/>
</dbReference>
<keyword evidence="1" id="KW-1133">Transmembrane helix</keyword>
<evidence type="ECO:0000259" key="2">
    <source>
        <dbReference type="Pfam" id="PF07435"/>
    </source>
</evidence>
<dbReference type="OrthoDB" id="2382185at2"/>
<proteinExistence type="predicted"/>
<dbReference type="AlphaFoldDB" id="A0A7X2S5N5"/>
<comment type="caution">
    <text evidence="3">The sequence shown here is derived from an EMBL/GenBank/DDBJ whole genome shotgun (WGS) entry which is preliminary data.</text>
</comment>
<dbReference type="EMBL" id="WMIB01000011">
    <property type="protein sequence ID" value="MTH54129.1"/>
    <property type="molecule type" value="Genomic_DNA"/>
</dbReference>
<evidence type="ECO:0000313" key="3">
    <source>
        <dbReference type="EMBL" id="MTH54129.1"/>
    </source>
</evidence>
<name>A0A7X2S5N5_9BACI</name>
<evidence type="ECO:0000256" key="1">
    <source>
        <dbReference type="SAM" id="Phobius"/>
    </source>
</evidence>
<keyword evidence="4" id="KW-1185">Reference proteome</keyword>
<feature type="transmembrane region" description="Helical" evidence="1">
    <location>
        <begin position="9"/>
        <end position="28"/>
    </location>
</feature>